<dbReference type="Proteomes" id="UP001595967">
    <property type="component" value="Unassembled WGS sequence"/>
</dbReference>
<keyword evidence="1" id="KW-0472">Membrane</keyword>
<organism evidence="2 3">
    <name type="scientific">Comamonas nitrativorans</name>
    <dbReference type="NCBI Taxonomy" id="108437"/>
    <lineage>
        <taxon>Bacteria</taxon>
        <taxon>Pseudomonadati</taxon>
        <taxon>Pseudomonadota</taxon>
        <taxon>Betaproteobacteria</taxon>
        <taxon>Burkholderiales</taxon>
        <taxon>Comamonadaceae</taxon>
        <taxon>Comamonas</taxon>
    </lineage>
</organism>
<proteinExistence type="predicted"/>
<evidence type="ECO:0000256" key="1">
    <source>
        <dbReference type="SAM" id="Phobius"/>
    </source>
</evidence>
<dbReference type="EMBL" id="JBHSEW010000002">
    <property type="protein sequence ID" value="MFC4621403.1"/>
    <property type="molecule type" value="Genomic_DNA"/>
</dbReference>
<name>A0ABV9GTS6_9BURK</name>
<keyword evidence="3" id="KW-1185">Reference proteome</keyword>
<sequence length="95" mass="10587">MELEIYTAFRKVGIEDAEARAVVESINKEIDRRYSLHAQQLATRGDVEAVRKDVGELRGEMKAEVAKAQAEIIKWCMGSIFAAVGLFVALSRFAN</sequence>
<dbReference type="RefSeq" id="WP_377724229.1">
    <property type="nucleotide sequence ID" value="NZ_JBHSEW010000002.1"/>
</dbReference>
<protein>
    <recommendedName>
        <fullName evidence="4">DUF1640 domain-containing protein</fullName>
    </recommendedName>
</protein>
<evidence type="ECO:0000313" key="3">
    <source>
        <dbReference type="Proteomes" id="UP001595967"/>
    </source>
</evidence>
<reference evidence="3" key="1">
    <citation type="journal article" date="2019" name="Int. J. Syst. Evol. Microbiol.">
        <title>The Global Catalogue of Microorganisms (GCM) 10K type strain sequencing project: providing services to taxonomists for standard genome sequencing and annotation.</title>
        <authorList>
            <consortium name="The Broad Institute Genomics Platform"/>
            <consortium name="The Broad Institute Genome Sequencing Center for Infectious Disease"/>
            <person name="Wu L."/>
            <person name="Ma J."/>
        </authorList>
    </citation>
    <scope>NUCLEOTIDE SEQUENCE [LARGE SCALE GENOMIC DNA]</scope>
    <source>
        <strain evidence="3">JCM 11650</strain>
    </source>
</reference>
<evidence type="ECO:0008006" key="4">
    <source>
        <dbReference type="Google" id="ProtNLM"/>
    </source>
</evidence>
<feature type="transmembrane region" description="Helical" evidence="1">
    <location>
        <begin position="72"/>
        <end position="94"/>
    </location>
</feature>
<gene>
    <name evidence="2" type="ORF">ACFO3A_04160</name>
</gene>
<keyword evidence="1" id="KW-1133">Transmembrane helix</keyword>
<keyword evidence="1" id="KW-0812">Transmembrane</keyword>
<evidence type="ECO:0000313" key="2">
    <source>
        <dbReference type="EMBL" id="MFC4621403.1"/>
    </source>
</evidence>
<accession>A0ABV9GTS6</accession>
<comment type="caution">
    <text evidence="2">The sequence shown here is derived from an EMBL/GenBank/DDBJ whole genome shotgun (WGS) entry which is preliminary data.</text>
</comment>